<dbReference type="Gene3D" id="1.20.5.1160">
    <property type="entry name" value="Vasodilator-stimulated phosphoprotein"/>
    <property type="match status" value="1"/>
</dbReference>
<evidence type="ECO:0000259" key="5">
    <source>
        <dbReference type="PROSITE" id="PS51842"/>
    </source>
</evidence>
<evidence type="ECO:0000256" key="3">
    <source>
        <dbReference type="RuleBase" id="RU000685"/>
    </source>
</evidence>
<evidence type="ECO:0000256" key="1">
    <source>
        <dbReference type="ARBA" id="ARBA00022754"/>
    </source>
</evidence>
<dbReference type="InterPro" id="IPR018039">
    <property type="entry name" value="IF_conserved"/>
</dbReference>
<dbReference type="GO" id="GO:0030855">
    <property type="term" value="P:epithelial cell differentiation"/>
    <property type="evidence" value="ECO:0007669"/>
    <property type="project" value="TreeGrafter"/>
</dbReference>
<dbReference type="InterPro" id="IPR002957">
    <property type="entry name" value="Keratin_I"/>
</dbReference>
<protein>
    <submittedName>
        <fullName evidence="6">Keratin, type I cytoskeletal 19-like</fullName>
    </submittedName>
</protein>
<evidence type="ECO:0000256" key="4">
    <source>
        <dbReference type="SAM" id="Coils"/>
    </source>
</evidence>
<feature type="coiled-coil region" evidence="4">
    <location>
        <begin position="106"/>
        <end position="147"/>
    </location>
</feature>
<dbReference type="Proteomes" id="UP001295444">
    <property type="component" value="Chromosome 06"/>
</dbReference>
<evidence type="ECO:0000256" key="2">
    <source>
        <dbReference type="ARBA" id="ARBA00023054"/>
    </source>
</evidence>
<name>A0AAD1SK60_PELCU</name>
<dbReference type="Gene3D" id="1.20.5.170">
    <property type="match status" value="1"/>
</dbReference>
<accession>A0AAD1SK60</accession>
<dbReference type="Pfam" id="PF00038">
    <property type="entry name" value="Filament"/>
    <property type="match status" value="1"/>
</dbReference>
<feature type="coiled-coil region" evidence="4">
    <location>
        <begin position="371"/>
        <end position="405"/>
    </location>
</feature>
<reference evidence="6" key="1">
    <citation type="submission" date="2022-03" db="EMBL/GenBank/DDBJ databases">
        <authorList>
            <person name="Alioto T."/>
            <person name="Alioto T."/>
            <person name="Gomez Garrido J."/>
        </authorList>
    </citation>
    <scope>NUCLEOTIDE SEQUENCE</scope>
</reference>
<dbReference type="AlphaFoldDB" id="A0AAD1SK60"/>
<dbReference type="GO" id="GO:0045109">
    <property type="term" value="P:intermediate filament organization"/>
    <property type="evidence" value="ECO:0007669"/>
    <property type="project" value="TreeGrafter"/>
</dbReference>
<dbReference type="GO" id="GO:0005198">
    <property type="term" value="F:structural molecule activity"/>
    <property type="evidence" value="ECO:0007669"/>
    <property type="project" value="InterPro"/>
</dbReference>
<dbReference type="PROSITE" id="PS51842">
    <property type="entry name" value="IF_ROD_2"/>
    <property type="match status" value="1"/>
</dbReference>
<dbReference type="Gene3D" id="1.20.5.500">
    <property type="entry name" value="Single helix bin"/>
    <property type="match status" value="1"/>
</dbReference>
<keyword evidence="2 4" id="KW-0175">Coiled coil</keyword>
<keyword evidence="1 3" id="KW-0403">Intermediate filament</keyword>
<sequence>MSYQVRHSPSRSLIGEYYFNGYYTKSYCPPFHHLNSEKVLHMKSSMSHQGGQNKGGIDHGRSKKVSFAYPSSVHGANGAESVYDDHWYQHTYYGVRTDRKNNSLNGINAKNTMQDLNNRLQAYMEKVHSLEQENEELETKIAEWHVNNPPRSPPDMRHFLQTIRELQNQVSLATMENARIVLKAGNAQLTADDLKSKIEMELKLTSDAEKDVGVLQRVLEQINQERQDLEKQLQCLNGELTNLKNTHEQELKEIRAQLGTRVNVDVNAVPSIDLNRALTELREEYENLMEKNIKETEDLFLQMAAELDHNISSGPDQLEKVDNEFIGLKLAVQTLEIELESQMNVTSALEGTLAEIEETFGSKLSQLQSFIDDIESQLEYVRSRLENLNKNVKLLMDQKTHLEKEISTYKLLLDELVDYWTADCVYF</sequence>
<feature type="coiled-coil region" evidence="4">
    <location>
        <begin position="212"/>
        <end position="298"/>
    </location>
</feature>
<comment type="similarity">
    <text evidence="3">Belongs to the intermediate filament family.</text>
</comment>
<dbReference type="PANTHER" id="PTHR23239:SF377">
    <property type="entry name" value="KERATIN 34"/>
    <property type="match status" value="1"/>
</dbReference>
<organism evidence="6 7">
    <name type="scientific">Pelobates cultripes</name>
    <name type="common">Western spadefoot toad</name>
    <dbReference type="NCBI Taxonomy" id="61616"/>
    <lineage>
        <taxon>Eukaryota</taxon>
        <taxon>Metazoa</taxon>
        <taxon>Chordata</taxon>
        <taxon>Craniata</taxon>
        <taxon>Vertebrata</taxon>
        <taxon>Euteleostomi</taxon>
        <taxon>Amphibia</taxon>
        <taxon>Batrachia</taxon>
        <taxon>Anura</taxon>
        <taxon>Pelobatoidea</taxon>
        <taxon>Pelobatidae</taxon>
        <taxon>Pelobates</taxon>
    </lineage>
</organism>
<gene>
    <name evidence="6" type="ORF">PECUL_23A056358</name>
</gene>
<dbReference type="SMART" id="SM01391">
    <property type="entry name" value="Filament"/>
    <property type="match status" value="1"/>
</dbReference>
<keyword evidence="7" id="KW-1185">Reference proteome</keyword>
<dbReference type="EMBL" id="OW240917">
    <property type="protein sequence ID" value="CAH2302550.1"/>
    <property type="molecule type" value="Genomic_DNA"/>
</dbReference>
<proteinExistence type="inferred from homology"/>
<dbReference type="InterPro" id="IPR039008">
    <property type="entry name" value="IF_rod_dom"/>
</dbReference>
<evidence type="ECO:0000313" key="7">
    <source>
        <dbReference type="Proteomes" id="UP001295444"/>
    </source>
</evidence>
<dbReference type="GO" id="GO:0005882">
    <property type="term" value="C:intermediate filament"/>
    <property type="evidence" value="ECO:0007669"/>
    <property type="project" value="UniProtKB-KW"/>
</dbReference>
<evidence type="ECO:0000313" key="6">
    <source>
        <dbReference type="EMBL" id="CAH2302550.1"/>
    </source>
</evidence>
<feature type="domain" description="IF rod" evidence="5">
    <location>
        <begin position="109"/>
        <end position="427"/>
    </location>
</feature>
<dbReference type="PROSITE" id="PS00226">
    <property type="entry name" value="IF_ROD_1"/>
    <property type="match status" value="1"/>
</dbReference>
<dbReference type="PANTHER" id="PTHR23239">
    <property type="entry name" value="INTERMEDIATE FILAMENT"/>
    <property type="match status" value="1"/>
</dbReference>
<dbReference type="SUPFAM" id="SSF64593">
    <property type="entry name" value="Intermediate filament protein, coiled coil region"/>
    <property type="match status" value="2"/>
</dbReference>
<dbReference type="PRINTS" id="PR01248">
    <property type="entry name" value="TYPE1KERATIN"/>
</dbReference>